<dbReference type="STRING" id="145388.A0A0D2MLN3"/>
<dbReference type="RefSeq" id="XP_013894740.1">
    <property type="nucleotide sequence ID" value="XM_014039286.1"/>
</dbReference>
<evidence type="ECO:0000313" key="1">
    <source>
        <dbReference type="EMBL" id="KIY95720.1"/>
    </source>
</evidence>
<dbReference type="InterPro" id="IPR013083">
    <property type="entry name" value="Znf_RING/FYVE/PHD"/>
</dbReference>
<gene>
    <name evidence="1" type="ORF">MNEG_12243</name>
</gene>
<dbReference type="CDD" id="cd16448">
    <property type="entry name" value="RING-H2"/>
    <property type="match status" value="1"/>
</dbReference>
<reference evidence="1 2" key="1">
    <citation type="journal article" date="2013" name="BMC Genomics">
        <title>Reconstruction of the lipid metabolism for the microalga Monoraphidium neglectum from its genome sequence reveals characteristics suitable for biofuel production.</title>
        <authorList>
            <person name="Bogen C."/>
            <person name="Al-Dilaimi A."/>
            <person name="Albersmeier A."/>
            <person name="Wichmann J."/>
            <person name="Grundmann M."/>
            <person name="Rupp O."/>
            <person name="Lauersen K.J."/>
            <person name="Blifernez-Klassen O."/>
            <person name="Kalinowski J."/>
            <person name="Goesmann A."/>
            <person name="Mussgnug J.H."/>
            <person name="Kruse O."/>
        </authorList>
    </citation>
    <scope>NUCLEOTIDE SEQUENCE [LARGE SCALE GENOMIC DNA]</scope>
    <source>
        <strain evidence="1 2">SAG 48.87</strain>
    </source>
</reference>
<dbReference type="EMBL" id="KK103360">
    <property type="protein sequence ID" value="KIY95720.1"/>
    <property type="molecule type" value="Genomic_DNA"/>
</dbReference>
<accession>A0A0D2MLN3</accession>
<sequence length="225" mass="24222">MVHDMLPPCPRSFVVLHLASERGAALNGRRCVVTARSGRRLAVRMLDDGSTFSLQQFNLMPEGEATAYTPSNGPGVHEADLKRFLAAAAASHDSDHADPTTSERADIRARMRYVREHLARRRVPPPPRCGDMLLARGEVEGHDMLSVLAAARPCCQGDGTVDFRRFNAGLVGSGGDCAVCMEALPTSERAIGFPCGHSFHADPLLAIPDGKGGTMLVPRSQLPDR</sequence>
<dbReference type="Gene3D" id="3.30.40.10">
    <property type="entry name" value="Zinc/RING finger domain, C3HC4 (zinc finger)"/>
    <property type="match status" value="1"/>
</dbReference>
<dbReference type="OrthoDB" id="546048at2759"/>
<dbReference type="KEGG" id="mng:MNEG_12243"/>
<protein>
    <submittedName>
        <fullName evidence="1">Uncharacterized protein</fullName>
    </submittedName>
</protein>
<dbReference type="SUPFAM" id="SSF57850">
    <property type="entry name" value="RING/U-box"/>
    <property type="match status" value="1"/>
</dbReference>
<name>A0A0D2MLN3_9CHLO</name>
<proteinExistence type="predicted"/>
<evidence type="ECO:0000313" key="2">
    <source>
        <dbReference type="Proteomes" id="UP000054498"/>
    </source>
</evidence>
<organism evidence="1 2">
    <name type="scientific">Monoraphidium neglectum</name>
    <dbReference type="NCBI Taxonomy" id="145388"/>
    <lineage>
        <taxon>Eukaryota</taxon>
        <taxon>Viridiplantae</taxon>
        <taxon>Chlorophyta</taxon>
        <taxon>core chlorophytes</taxon>
        <taxon>Chlorophyceae</taxon>
        <taxon>CS clade</taxon>
        <taxon>Sphaeropleales</taxon>
        <taxon>Selenastraceae</taxon>
        <taxon>Monoraphidium</taxon>
    </lineage>
</organism>
<dbReference type="Proteomes" id="UP000054498">
    <property type="component" value="Unassembled WGS sequence"/>
</dbReference>
<dbReference type="GeneID" id="25729586"/>
<keyword evidence="2" id="KW-1185">Reference proteome</keyword>
<dbReference type="AlphaFoldDB" id="A0A0D2MLN3"/>